<comment type="caution">
    <text evidence="1">The sequence shown here is derived from an EMBL/GenBank/DDBJ whole genome shotgun (WGS) entry which is preliminary data.</text>
</comment>
<evidence type="ECO:0000313" key="2">
    <source>
        <dbReference type="Proteomes" id="UP000316096"/>
    </source>
</evidence>
<reference evidence="1 2" key="1">
    <citation type="submission" date="2019-06" db="EMBL/GenBank/DDBJ databases">
        <title>Sequencing the genomes of 1000 actinobacteria strains.</title>
        <authorList>
            <person name="Klenk H.-P."/>
        </authorList>
    </citation>
    <scope>NUCLEOTIDE SEQUENCE [LARGE SCALE GENOMIC DNA]</scope>
    <source>
        <strain evidence="1 2">DSM 102200</strain>
    </source>
</reference>
<name>A0A543CIN0_9ACTN</name>
<sequence length="102" mass="11407">MIERLTLLSLDAKDLFKKRFDGFDAIRYQDPSSLTIIHGEALIFYHFLDLLLSFIKIKPTKLAGASSNGRSYLPTKNVVAESNGDCGEYHIKAVLTASRSSR</sequence>
<keyword evidence="2" id="KW-1185">Reference proteome</keyword>
<protein>
    <submittedName>
        <fullName evidence="1">Uncharacterized protein</fullName>
    </submittedName>
</protein>
<dbReference type="Proteomes" id="UP000316096">
    <property type="component" value="Unassembled WGS sequence"/>
</dbReference>
<gene>
    <name evidence="1" type="ORF">FB559_2517</name>
</gene>
<proteinExistence type="predicted"/>
<dbReference type="AlphaFoldDB" id="A0A543CIN0"/>
<evidence type="ECO:0000313" key="1">
    <source>
        <dbReference type="EMBL" id="TQL96962.1"/>
    </source>
</evidence>
<organism evidence="1 2">
    <name type="scientific">Actinoallomurus bryophytorum</name>
    <dbReference type="NCBI Taxonomy" id="1490222"/>
    <lineage>
        <taxon>Bacteria</taxon>
        <taxon>Bacillati</taxon>
        <taxon>Actinomycetota</taxon>
        <taxon>Actinomycetes</taxon>
        <taxon>Streptosporangiales</taxon>
        <taxon>Thermomonosporaceae</taxon>
        <taxon>Actinoallomurus</taxon>
    </lineage>
</organism>
<accession>A0A543CIN0</accession>
<dbReference type="EMBL" id="VFOZ01000001">
    <property type="protein sequence ID" value="TQL96962.1"/>
    <property type="molecule type" value="Genomic_DNA"/>
</dbReference>